<dbReference type="EMBL" id="AQGS01000073">
    <property type="protein sequence ID" value="EPS43525.1"/>
    <property type="molecule type" value="Genomic_DNA"/>
</dbReference>
<dbReference type="AlphaFoldDB" id="S8AKQ4"/>
<dbReference type="InterPro" id="IPR001680">
    <property type="entry name" value="WD40_rpt"/>
</dbReference>
<evidence type="ECO:0000313" key="2">
    <source>
        <dbReference type="EMBL" id="EPS43525.1"/>
    </source>
</evidence>
<feature type="non-terminal residue" evidence="2">
    <location>
        <position position="73"/>
    </location>
</feature>
<keyword evidence="3" id="KW-1185">Reference proteome</keyword>
<feature type="repeat" description="WD" evidence="1">
    <location>
        <begin position="11"/>
        <end position="52"/>
    </location>
</feature>
<protein>
    <submittedName>
        <fullName evidence="2">Uncharacterized protein</fullName>
    </submittedName>
</protein>
<sequence>MEAPPQPVYVIRGHASPVHALHFYRSNSRLISADAEGWLVLWNVPIRRPVAVWKAHQGPILAVTTWDDQSIIT</sequence>
<organism evidence="2 3">
    <name type="scientific">Dactylellina haptotyla (strain CBS 200.50)</name>
    <name type="common">Nematode-trapping fungus</name>
    <name type="synonym">Monacrosporium haptotylum</name>
    <dbReference type="NCBI Taxonomy" id="1284197"/>
    <lineage>
        <taxon>Eukaryota</taxon>
        <taxon>Fungi</taxon>
        <taxon>Dikarya</taxon>
        <taxon>Ascomycota</taxon>
        <taxon>Pezizomycotina</taxon>
        <taxon>Orbiliomycetes</taxon>
        <taxon>Orbiliales</taxon>
        <taxon>Orbiliaceae</taxon>
        <taxon>Dactylellina</taxon>
    </lineage>
</organism>
<evidence type="ECO:0000313" key="3">
    <source>
        <dbReference type="Proteomes" id="UP000015100"/>
    </source>
</evidence>
<accession>S8AKQ4</accession>
<dbReference type="SUPFAM" id="SSF50978">
    <property type="entry name" value="WD40 repeat-like"/>
    <property type="match status" value="1"/>
</dbReference>
<dbReference type="Pfam" id="PF00400">
    <property type="entry name" value="WD40"/>
    <property type="match status" value="1"/>
</dbReference>
<dbReference type="Gene3D" id="2.130.10.10">
    <property type="entry name" value="YVTN repeat-like/Quinoprotein amine dehydrogenase"/>
    <property type="match status" value="1"/>
</dbReference>
<dbReference type="Proteomes" id="UP000015100">
    <property type="component" value="Unassembled WGS sequence"/>
</dbReference>
<reference evidence="2 3" key="1">
    <citation type="journal article" date="2013" name="PLoS Genet.">
        <title>Genomic mechanisms accounting for the adaptation to parasitism in nematode-trapping fungi.</title>
        <authorList>
            <person name="Meerupati T."/>
            <person name="Andersson K.M."/>
            <person name="Friman E."/>
            <person name="Kumar D."/>
            <person name="Tunlid A."/>
            <person name="Ahren D."/>
        </authorList>
    </citation>
    <scope>NUCLEOTIDE SEQUENCE [LARGE SCALE GENOMIC DNA]</scope>
    <source>
        <strain evidence="2 3">CBS 200.50</strain>
    </source>
</reference>
<dbReference type="OrthoDB" id="7668193at2759"/>
<keyword evidence="1" id="KW-0853">WD repeat</keyword>
<comment type="caution">
    <text evidence="2">The sequence shown here is derived from an EMBL/GenBank/DDBJ whole genome shotgun (WGS) entry which is preliminary data.</text>
</comment>
<name>S8AKQ4_DACHA</name>
<proteinExistence type="predicted"/>
<dbReference type="InterPro" id="IPR015943">
    <property type="entry name" value="WD40/YVTN_repeat-like_dom_sf"/>
</dbReference>
<gene>
    <name evidence="2" type="ORF">H072_2494</name>
</gene>
<dbReference type="STRING" id="1284197.S8AKQ4"/>
<reference evidence="3" key="2">
    <citation type="submission" date="2013-04" db="EMBL/GenBank/DDBJ databases">
        <title>Genomic mechanisms accounting for the adaptation to parasitism in nematode-trapping fungi.</title>
        <authorList>
            <person name="Ahren D.G."/>
        </authorList>
    </citation>
    <scope>NUCLEOTIDE SEQUENCE [LARGE SCALE GENOMIC DNA]</scope>
    <source>
        <strain evidence="3">CBS 200.50</strain>
    </source>
</reference>
<dbReference type="PROSITE" id="PS50082">
    <property type="entry name" value="WD_REPEATS_2"/>
    <property type="match status" value="1"/>
</dbReference>
<dbReference type="InterPro" id="IPR036322">
    <property type="entry name" value="WD40_repeat_dom_sf"/>
</dbReference>
<dbReference type="SMART" id="SM00320">
    <property type="entry name" value="WD40"/>
    <property type="match status" value="1"/>
</dbReference>
<dbReference type="HOGENOM" id="CLU_2687880_0_0_1"/>
<evidence type="ECO:0000256" key="1">
    <source>
        <dbReference type="PROSITE-ProRule" id="PRU00221"/>
    </source>
</evidence>